<dbReference type="AlphaFoldDB" id="A0AAN4VYW5"/>
<evidence type="ECO:0000256" key="1">
    <source>
        <dbReference type="ARBA" id="ARBA00004141"/>
    </source>
</evidence>
<keyword evidence="9" id="KW-1185">Reference proteome</keyword>
<organism evidence="8 9">
    <name type="scientific">Persicobacter diffluens</name>
    <dbReference type="NCBI Taxonomy" id="981"/>
    <lineage>
        <taxon>Bacteria</taxon>
        <taxon>Pseudomonadati</taxon>
        <taxon>Bacteroidota</taxon>
        <taxon>Cytophagia</taxon>
        <taxon>Cytophagales</taxon>
        <taxon>Persicobacteraceae</taxon>
        <taxon>Persicobacter</taxon>
    </lineage>
</organism>
<evidence type="ECO:0000259" key="7">
    <source>
        <dbReference type="Pfam" id="PF01545"/>
    </source>
</evidence>
<proteinExistence type="predicted"/>
<dbReference type="GO" id="GO:0016020">
    <property type="term" value="C:membrane"/>
    <property type="evidence" value="ECO:0007669"/>
    <property type="project" value="UniProtKB-SubCell"/>
</dbReference>
<feature type="domain" description="Cation efflux protein transmembrane" evidence="7">
    <location>
        <begin position="12"/>
        <end position="212"/>
    </location>
</feature>
<dbReference type="InterPro" id="IPR002524">
    <property type="entry name" value="Cation_efflux"/>
</dbReference>
<sequence length="314" mass="33586">MAGSSKKAIYGAIIANTGIAISKFTAAFFTGSSAMLSEGVHSLVDTGNGLLLLFGIKQSKKPADAQHPFGYGKEIFFWSFIVAMLIFALGGGIALYEGIQHLLHPVPMGDPSWNYIVLILALIFEGSALRVALKEFKKSRGNAGFIQALRDSKDSGTVAIVIEDAAACIGLVIALICVTLGHFTGIVYFDGLGSVLIGLLLVGVSTFFAVECKGLLIGEGLQADDLKTVQHILINEKGVSRAEKPLSLYFGPNEVLLNVEVDFDNHLTAEQVEQTIQSLERKIKNALPVINKIFIEADKLITTPKSKGDSDSSD</sequence>
<dbReference type="InterPro" id="IPR027469">
    <property type="entry name" value="Cation_efflux_TMD_sf"/>
</dbReference>
<dbReference type="Gene3D" id="3.30.70.1350">
    <property type="entry name" value="Cation efflux protein, cytoplasmic domain"/>
    <property type="match status" value="1"/>
</dbReference>
<feature type="transmembrane region" description="Helical" evidence="6">
    <location>
        <begin position="187"/>
        <end position="210"/>
    </location>
</feature>
<evidence type="ECO:0000256" key="6">
    <source>
        <dbReference type="SAM" id="Phobius"/>
    </source>
</evidence>
<dbReference type="Pfam" id="PF01545">
    <property type="entry name" value="Cation_efflux"/>
    <property type="match status" value="1"/>
</dbReference>
<evidence type="ECO:0000256" key="2">
    <source>
        <dbReference type="ARBA" id="ARBA00022448"/>
    </source>
</evidence>
<evidence type="ECO:0000313" key="9">
    <source>
        <dbReference type="Proteomes" id="UP001310022"/>
    </source>
</evidence>
<dbReference type="EMBL" id="BQKE01000002">
    <property type="protein sequence ID" value="GJM62579.1"/>
    <property type="molecule type" value="Genomic_DNA"/>
</dbReference>
<dbReference type="InterPro" id="IPR058533">
    <property type="entry name" value="Cation_efflux_TM"/>
</dbReference>
<comment type="subcellular location">
    <subcellularLocation>
        <location evidence="1">Membrane</location>
        <topology evidence="1">Multi-pass membrane protein</topology>
    </subcellularLocation>
</comment>
<accession>A0AAN4VYW5</accession>
<dbReference type="PANTHER" id="PTHR13414">
    <property type="entry name" value="HUEL-CATION TRANSPORTER"/>
    <property type="match status" value="1"/>
</dbReference>
<comment type="caution">
    <text evidence="8">The sequence shown here is derived from an EMBL/GenBank/DDBJ whole genome shotgun (WGS) entry which is preliminary data.</text>
</comment>
<reference evidence="8 9" key="1">
    <citation type="submission" date="2021-12" db="EMBL/GenBank/DDBJ databases">
        <title>Genome sequencing of bacteria with rrn-lacking chromosome and rrn-plasmid.</title>
        <authorList>
            <person name="Anda M."/>
            <person name="Iwasaki W."/>
        </authorList>
    </citation>
    <scope>NUCLEOTIDE SEQUENCE [LARGE SCALE GENOMIC DNA]</scope>
    <source>
        <strain evidence="8 9">NBRC 15940</strain>
    </source>
</reference>
<evidence type="ECO:0000256" key="3">
    <source>
        <dbReference type="ARBA" id="ARBA00022692"/>
    </source>
</evidence>
<keyword evidence="2" id="KW-0813">Transport</keyword>
<feature type="transmembrane region" description="Helical" evidence="6">
    <location>
        <begin position="158"/>
        <end position="181"/>
    </location>
</feature>
<dbReference type="SUPFAM" id="SSF161111">
    <property type="entry name" value="Cation efflux protein transmembrane domain-like"/>
    <property type="match status" value="1"/>
</dbReference>
<dbReference type="InterPro" id="IPR040177">
    <property type="entry name" value="SLC30A9"/>
</dbReference>
<evidence type="ECO:0000313" key="8">
    <source>
        <dbReference type="EMBL" id="GJM62579.1"/>
    </source>
</evidence>
<keyword evidence="4 6" id="KW-1133">Transmembrane helix</keyword>
<feature type="transmembrane region" description="Helical" evidence="6">
    <location>
        <begin position="115"/>
        <end position="133"/>
    </location>
</feature>
<dbReference type="GO" id="GO:0008324">
    <property type="term" value="F:monoatomic cation transmembrane transporter activity"/>
    <property type="evidence" value="ECO:0007669"/>
    <property type="project" value="InterPro"/>
</dbReference>
<dbReference type="NCBIfam" id="TIGR01297">
    <property type="entry name" value="CDF"/>
    <property type="match status" value="1"/>
</dbReference>
<protein>
    <submittedName>
        <fullName evidence="8">Cation transporter</fullName>
    </submittedName>
</protein>
<gene>
    <name evidence="8" type="ORF">PEDI_31310</name>
</gene>
<dbReference type="PANTHER" id="PTHR13414:SF9">
    <property type="entry name" value="PROTON-COUPLED ZINC ANTIPORTER SLC30A9, MITOCHONDRIAL"/>
    <property type="match status" value="1"/>
</dbReference>
<evidence type="ECO:0000256" key="5">
    <source>
        <dbReference type="ARBA" id="ARBA00023136"/>
    </source>
</evidence>
<dbReference type="SUPFAM" id="SSF160240">
    <property type="entry name" value="Cation efflux protein cytoplasmic domain-like"/>
    <property type="match status" value="1"/>
</dbReference>
<evidence type="ECO:0000256" key="4">
    <source>
        <dbReference type="ARBA" id="ARBA00022989"/>
    </source>
</evidence>
<dbReference type="InterPro" id="IPR036837">
    <property type="entry name" value="Cation_efflux_CTD_sf"/>
</dbReference>
<keyword evidence="3 6" id="KW-0812">Transmembrane</keyword>
<name>A0AAN4VYW5_9BACT</name>
<dbReference type="Proteomes" id="UP001310022">
    <property type="component" value="Unassembled WGS sequence"/>
</dbReference>
<dbReference type="GO" id="GO:0006829">
    <property type="term" value="P:zinc ion transport"/>
    <property type="evidence" value="ECO:0007669"/>
    <property type="project" value="InterPro"/>
</dbReference>
<feature type="transmembrane region" description="Helical" evidence="6">
    <location>
        <begin position="9"/>
        <end position="29"/>
    </location>
</feature>
<keyword evidence="5 6" id="KW-0472">Membrane</keyword>
<dbReference type="RefSeq" id="WP_338237846.1">
    <property type="nucleotide sequence ID" value="NZ_BQKE01000002.1"/>
</dbReference>
<feature type="transmembrane region" description="Helical" evidence="6">
    <location>
        <begin position="75"/>
        <end position="95"/>
    </location>
</feature>
<feature type="transmembrane region" description="Helical" evidence="6">
    <location>
        <begin position="35"/>
        <end position="54"/>
    </location>
</feature>
<dbReference type="Gene3D" id="1.20.1510.10">
    <property type="entry name" value="Cation efflux protein transmembrane domain"/>
    <property type="match status" value="1"/>
</dbReference>